<evidence type="ECO:0000259" key="4">
    <source>
        <dbReference type="PROSITE" id="PS50879"/>
    </source>
</evidence>
<dbReference type="InterPro" id="IPR011320">
    <property type="entry name" value="RNase_H1_N"/>
</dbReference>
<dbReference type="PANTHER" id="PTHR10642:SF30">
    <property type="entry name" value="RIBONUCLEASE H"/>
    <property type="match status" value="1"/>
</dbReference>
<dbReference type="InterPro" id="IPR017067">
    <property type="entry name" value="RNase_H1_euk"/>
</dbReference>
<proteinExistence type="inferred from homology"/>
<evidence type="ECO:0000256" key="1">
    <source>
        <dbReference type="ARBA" id="ARBA00001946"/>
    </source>
</evidence>
<dbReference type="SUPFAM" id="SSF53098">
    <property type="entry name" value="Ribonuclease H-like"/>
    <property type="match status" value="1"/>
</dbReference>
<dbReference type="AlphaFoldDB" id="G3B6L9"/>
<dbReference type="InterPro" id="IPR050092">
    <property type="entry name" value="RNase_H"/>
</dbReference>
<gene>
    <name evidence="5" type="ORF">CANTEDRAFT_114804</name>
</gene>
<dbReference type="Gene3D" id="3.30.420.10">
    <property type="entry name" value="Ribonuclease H-like superfamily/Ribonuclease H"/>
    <property type="match status" value="1"/>
</dbReference>
<accession>G3B6L9</accession>
<evidence type="ECO:0000313" key="5">
    <source>
        <dbReference type="EMBL" id="EGV63702.1"/>
    </source>
</evidence>
<dbReference type="GO" id="GO:0043137">
    <property type="term" value="P:DNA replication, removal of RNA primer"/>
    <property type="evidence" value="ECO:0007669"/>
    <property type="project" value="TreeGrafter"/>
</dbReference>
<dbReference type="InterPro" id="IPR012337">
    <property type="entry name" value="RNaseH-like_sf"/>
</dbReference>
<sequence length="234" mass="26440">MPYYAVASGFETGVFRHWTQVKPLVDGYSKPVFKKFNDEESAKQFIRNNSMSSRVWENHLISSDQKIEIYCDGAAKNNGKSNALAGYGVYIKDLSPKGISVAYDQISIDKLKPTNQFMELYAIRHALMIIFSSLEHCKRYEGKTSIKILTDSQFSINCLTVWYKNWESNGWVNTAGRPVIHQQCVRDCLKLIDSIKDSVILSIEYVPGHSGFLGNEVADRLANIACDSMSSRIC</sequence>
<dbReference type="InterPro" id="IPR037056">
    <property type="entry name" value="RNase_H1_N_sf"/>
</dbReference>
<dbReference type="Proteomes" id="UP000000707">
    <property type="component" value="Unassembled WGS sequence"/>
</dbReference>
<dbReference type="GO" id="GO:0004523">
    <property type="term" value="F:RNA-DNA hybrid ribonuclease activity"/>
    <property type="evidence" value="ECO:0007669"/>
    <property type="project" value="InterPro"/>
</dbReference>
<feature type="domain" description="RNase H type-1" evidence="4">
    <location>
        <begin position="63"/>
        <end position="227"/>
    </location>
</feature>
<dbReference type="Pfam" id="PF00075">
    <property type="entry name" value="RNase_H"/>
    <property type="match status" value="1"/>
</dbReference>
<dbReference type="Pfam" id="PF01693">
    <property type="entry name" value="Cauli_VI"/>
    <property type="match status" value="1"/>
</dbReference>
<dbReference type="CDD" id="cd09280">
    <property type="entry name" value="RNase_HI_eukaryote_like"/>
    <property type="match status" value="1"/>
</dbReference>
<dbReference type="SUPFAM" id="SSF55658">
    <property type="entry name" value="L9 N-domain-like"/>
    <property type="match status" value="1"/>
</dbReference>
<comment type="cofactor">
    <cofactor evidence="1">
        <name>Mg(2+)</name>
        <dbReference type="ChEBI" id="CHEBI:18420"/>
    </cofactor>
</comment>
<organism evidence="6">
    <name type="scientific">Candida tenuis (strain ATCC 10573 / BCRC 21748 / CBS 615 / JCM 9827 / NBRC 10315 / NRRL Y-1498 / VKM Y-70)</name>
    <name type="common">Yeast</name>
    <name type="synonym">Yamadazyma tenuis</name>
    <dbReference type="NCBI Taxonomy" id="590646"/>
    <lineage>
        <taxon>Eukaryota</taxon>
        <taxon>Fungi</taxon>
        <taxon>Dikarya</taxon>
        <taxon>Ascomycota</taxon>
        <taxon>Saccharomycotina</taxon>
        <taxon>Pichiomycetes</taxon>
        <taxon>Debaryomycetaceae</taxon>
        <taxon>Yamadazyma</taxon>
    </lineage>
</organism>
<keyword evidence="6" id="KW-1185">Reference proteome</keyword>
<name>G3B6L9_CANTC</name>
<dbReference type="PANTHER" id="PTHR10642">
    <property type="entry name" value="RIBONUCLEASE H1"/>
    <property type="match status" value="1"/>
</dbReference>
<dbReference type="HOGENOM" id="CLU_030894_0_2_1"/>
<dbReference type="InterPro" id="IPR036397">
    <property type="entry name" value="RNaseH_sf"/>
</dbReference>
<dbReference type="InterPro" id="IPR002156">
    <property type="entry name" value="RNaseH_domain"/>
</dbReference>
<dbReference type="Gene3D" id="3.40.970.10">
    <property type="entry name" value="Ribonuclease H1, N-terminal domain"/>
    <property type="match status" value="1"/>
</dbReference>
<comment type="similarity">
    <text evidence="2">Belongs to the RNase H family.</text>
</comment>
<keyword evidence="3" id="KW-0460">Magnesium</keyword>
<dbReference type="GO" id="GO:0000287">
    <property type="term" value="F:magnesium ion binding"/>
    <property type="evidence" value="ECO:0007669"/>
    <property type="project" value="InterPro"/>
</dbReference>
<dbReference type="InterPro" id="IPR009027">
    <property type="entry name" value="Ribosomal_bL9/RNase_H1_N"/>
</dbReference>
<evidence type="ECO:0000256" key="3">
    <source>
        <dbReference type="ARBA" id="ARBA00022842"/>
    </source>
</evidence>
<dbReference type="OrthoDB" id="407198at2759"/>
<evidence type="ECO:0000313" key="6">
    <source>
        <dbReference type="Proteomes" id="UP000000707"/>
    </source>
</evidence>
<dbReference type="PIRSF" id="PIRSF036852">
    <property type="entry name" value="Ribonuclease_H1_euk"/>
    <property type="match status" value="1"/>
</dbReference>
<reference evidence="5 6" key="1">
    <citation type="journal article" date="2011" name="Proc. Natl. Acad. Sci. U.S.A.">
        <title>Comparative genomics of xylose-fermenting fungi for enhanced biofuel production.</title>
        <authorList>
            <person name="Wohlbach D.J."/>
            <person name="Kuo A."/>
            <person name="Sato T.K."/>
            <person name="Potts K.M."/>
            <person name="Salamov A.A."/>
            <person name="LaButti K.M."/>
            <person name="Sun H."/>
            <person name="Clum A."/>
            <person name="Pangilinan J.L."/>
            <person name="Lindquist E.A."/>
            <person name="Lucas S."/>
            <person name="Lapidus A."/>
            <person name="Jin M."/>
            <person name="Gunawan C."/>
            <person name="Balan V."/>
            <person name="Dale B.E."/>
            <person name="Jeffries T.W."/>
            <person name="Zinkel R."/>
            <person name="Barry K.W."/>
            <person name="Grigoriev I.V."/>
            <person name="Gasch A.P."/>
        </authorList>
    </citation>
    <scope>NUCLEOTIDE SEQUENCE [LARGE SCALE GENOMIC DNA]</scope>
    <source>
        <strain evidence="6">ATCC 10573 / BCRC 21748 / CBS 615 / JCM 9827 / NBRC 10315 / NRRL Y-1498 / VKM Y-70</strain>
    </source>
</reference>
<dbReference type="PROSITE" id="PS50879">
    <property type="entry name" value="RNASE_H_1"/>
    <property type="match status" value="1"/>
</dbReference>
<protein>
    <recommendedName>
        <fullName evidence="4">RNase H type-1 domain-containing protein</fullName>
    </recommendedName>
</protein>
<evidence type="ECO:0000256" key="2">
    <source>
        <dbReference type="ARBA" id="ARBA00005300"/>
    </source>
</evidence>
<dbReference type="EMBL" id="GL996524">
    <property type="protein sequence ID" value="EGV63702.1"/>
    <property type="molecule type" value="Genomic_DNA"/>
</dbReference>
<dbReference type="GO" id="GO:0003676">
    <property type="term" value="F:nucleic acid binding"/>
    <property type="evidence" value="ECO:0007669"/>
    <property type="project" value="InterPro"/>
</dbReference>